<gene>
    <name evidence="10" type="ORF">SAMN05216233_102124</name>
</gene>
<evidence type="ECO:0000259" key="8">
    <source>
        <dbReference type="Pfam" id="PF02085"/>
    </source>
</evidence>
<evidence type="ECO:0000256" key="3">
    <source>
        <dbReference type="ARBA" id="ARBA00022723"/>
    </source>
</evidence>
<dbReference type="CDD" id="cd08168">
    <property type="entry name" value="Cytochrom_C3"/>
    <property type="match status" value="1"/>
</dbReference>
<keyword evidence="7" id="KW-1133">Transmembrane helix</keyword>
<protein>
    <submittedName>
        <fullName evidence="10">Class III cytochrome C family protein</fullName>
    </submittedName>
</protein>
<evidence type="ECO:0000256" key="4">
    <source>
        <dbReference type="ARBA" id="ARBA00022982"/>
    </source>
</evidence>
<reference evidence="10 11" key="1">
    <citation type="submission" date="2016-10" db="EMBL/GenBank/DDBJ databases">
        <authorList>
            <person name="de Groot N.N."/>
        </authorList>
    </citation>
    <scope>NUCLEOTIDE SEQUENCE [LARGE SCALE GENOMIC DNA]</scope>
    <source>
        <strain evidence="10 11">AA1</strain>
    </source>
</reference>
<dbReference type="EMBL" id="FMUX01000002">
    <property type="protein sequence ID" value="SCX91966.1"/>
    <property type="molecule type" value="Genomic_DNA"/>
</dbReference>
<name>A0A1G5BPE3_9BACT</name>
<feature type="domain" description="Cytochrome c7-like" evidence="9">
    <location>
        <begin position="135"/>
        <end position="218"/>
    </location>
</feature>
<keyword evidence="2" id="KW-0349">Heme</keyword>
<dbReference type="SUPFAM" id="SSF48695">
    <property type="entry name" value="Multiheme cytochromes"/>
    <property type="match status" value="1"/>
</dbReference>
<dbReference type="InterPro" id="IPR053547">
    <property type="entry name" value="Multiheme_cyt_c_menaq_reduct"/>
</dbReference>
<evidence type="ECO:0000256" key="6">
    <source>
        <dbReference type="SAM" id="MobiDB-lite"/>
    </source>
</evidence>
<dbReference type="PANTHER" id="PTHR39425">
    <property type="entry name" value="LIPOPROTEIN CYTOCHROME C"/>
    <property type="match status" value="1"/>
</dbReference>
<dbReference type="Pfam" id="PF02085">
    <property type="entry name" value="Cytochrom_CIII"/>
    <property type="match status" value="1"/>
</dbReference>
<dbReference type="NCBIfam" id="NF041781">
    <property type="entry name" value="mnquin_red_QrcA"/>
    <property type="match status" value="1"/>
</dbReference>
<dbReference type="GO" id="GO:0020037">
    <property type="term" value="F:heme binding"/>
    <property type="evidence" value="ECO:0007669"/>
    <property type="project" value="InterPro"/>
</dbReference>
<keyword evidence="4" id="KW-0249">Electron transport</keyword>
<feature type="domain" description="Class III cytochrome C" evidence="8">
    <location>
        <begin position="55"/>
        <end position="110"/>
    </location>
</feature>
<accession>A0A1G5BPE3</accession>
<evidence type="ECO:0000259" key="9">
    <source>
        <dbReference type="Pfam" id="PF14522"/>
    </source>
</evidence>
<feature type="transmembrane region" description="Helical" evidence="7">
    <location>
        <begin position="28"/>
        <end position="48"/>
    </location>
</feature>
<dbReference type="GO" id="GO:0009055">
    <property type="term" value="F:electron transfer activity"/>
    <property type="evidence" value="ECO:0007669"/>
    <property type="project" value="InterPro"/>
</dbReference>
<keyword evidence="5" id="KW-0408">Iron</keyword>
<dbReference type="Proteomes" id="UP000198870">
    <property type="component" value="Unassembled WGS sequence"/>
</dbReference>
<dbReference type="Pfam" id="PF14522">
    <property type="entry name" value="Cytochrome_C7"/>
    <property type="match status" value="1"/>
</dbReference>
<sequence>MSLTGEKQTGREQTGSPGGPVKKGDSGLVALFFIVGLAASLAIGWIVFPKLLYSKSEQPFDFSHVTHADAVGDCDSCHFFREDGTYAGVPTLEQCTECHEEMQGESEAEEIFVNEYVAEGKEVPWKIYSRQPDCVFFSHAAHVQGAGMECAECHGDIGESESLKPYEENRITGYSRDIWGKNIAGIKKNSWDRMKMDDCGACHKETMGSKGACFQCHK</sequence>
<dbReference type="PANTHER" id="PTHR39425:SF1">
    <property type="entry name" value="CYTOCHROME C7-LIKE DOMAIN-CONTAINING PROTEIN"/>
    <property type="match status" value="1"/>
</dbReference>
<dbReference type="RefSeq" id="WP_092208423.1">
    <property type="nucleotide sequence ID" value="NZ_FMUX01000002.1"/>
</dbReference>
<organism evidence="10 11">
    <name type="scientific">Desulfoluna spongiiphila</name>
    <dbReference type="NCBI Taxonomy" id="419481"/>
    <lineage>
        <taxon>Bacteria</taxon>
        <taxon>Pseudomonadati</taxon>
        <taxon>Thermodesulfobacteriota</taxon>
        <taxon>Desulfobacteria</taxon>
        <taxon>Desulfobacterales</taxon>
        <taxon>Desulfolunaceae</taxon>
        <taxon>Desulfoluna</taxon>
    </lineage>
</organism>
<dbReference type="InterPro" id="IPR020942">
    <property type="entry name" value="Cyt_c_III_dom"/>
</dbReference>
<evidence type="ECO:0000313" key="10">
    <source>
        <dbReference type="EMBL" id="SCX91966.1"/>
    </source>
</evidence>
<proteinExistence type="predicted"/>
<evidence type="ECO:0000256" key="2">
    <source>
        <dbReference type="ARBA" id="ARBA00022617"/>
    </source>
</evidence>
<evidence type="ECO:0000256" key="7">
    <source>
        <dbReference type="SAM" id="Phobius"/>
    </source>
</evidence>
<keyword evidence="11" id="KW-1185">Reference proteome</keyword>
<keyword evidence="7" id="KW-0812">Transmembrane</keyword>
<dbReference type="OrthoDB" id="9814800at2"/>
<dbReference type="InterPro" id="IPR036280">
    <property type="entry name" value="Multihaem_cyt_sf"/>
</dbReference>
<dbReference type="Gene3D" id="3.90.10.10">
    <property type="entry name" value="Cytochrome C3"/>
    <property type="match status" value="2"/>
</dbReference>
<keyword evidence="1" id="KW-0813">Transport</keyword>
<evidence type="ECO:0000256" key="5">
    <source>
        <dbReference type="ARBA" id="ARBA00023004"/>
    </source>
</evidence>
<evidence type="ECO:0000313" key="11">
    <source>
        <dbReference type="Proteomes" id="UP000198870"/>
    </source>
</evidence>
<keyword evidence="7" id="KW-0472">Membrane</keyword>
<dbReference type="InterPro" id="IPR029467">
    <property type="entry name" value="Cyt_c7-like"/>
</dbReference>
<evidence type="ECO:0000256" key="1">
    <source>
        <dbReference type="ARBA" id="ARBA00022448"/>
    </source>
</evidence>
<dbReference type="GO" id="GO:0046872">
    <property type="term" value="F:metal ion binding"/>
    <property type="evidence" value="ECO:0007669"/>
    <property type="project" value="UniProtKB-KW"/>
</dbReference>
<keyword evidence="3" id="KW-0479">Metal-binding</keyword>
<dbReference type="STRING" id="419481.SAMN05216233_102124"/>
<dbReference type="AlphaFoldDB" id="A0A1G5BPE3"/>
<feature type="region of interest" description="Disordered" evidence="6">
    <location>
        <begin position="1"/>
        <end position="21"/>
    </location>
</feature>
<feature type="compositionally biased region" description="Polar residues" evidence="6">
    <location>
        <begin position="1"/>
        <end position="15"/>
    </location>
</feature>